<dbReference type="RefSeq" id="WP_235051289.1">
    <property type="nucleotide sequence ID" value="NZ_JAKFHA010000003.1"/>
</dbReference>
<evidence type="ECO:0000256" key="1">
    <source>
        <dbReference type="SAM" id="SignalP"/>
    </source>
</evidence>
<evidence type="ECO:0000313" key="3">
    <source>
        <dbReference type="Proteomes" id="UP001165378"/>
    </source>
</evidence>
<feature type="chain" id="PRO_5041219864" description="Peptidase inhibitor family I36" evidence="1">
    <location>
        <begin position="36"/>
        <end position="129"/>
    </location>
</feature>
<dbReference type="PROSITE" id="PS51318">
    <property type="entry name" value="TAT"/>
    <property type="match status" value="1"/>
</dbReference>
<evidence type="ECO:0008006" key="4">
    <source>
        <dbReference type="Google" id="ProtNLM"/>
    </source>
</evidence>
<protein>
    <recommendedName>
        <fullName evidence="4">Peptidase inhibitor family I36</fullName>
    </recommendedName>
</protein>
<proteinExistence type="predicted"/>
<keyword evidence="1" id="KW-0732">Signal</keyword>
<reference evidence="2" key="1">
    <citation type="submission" date="2022-01" db="EMBL/GenBank/DDBJ databases">
        <title>Genome-Based Taxonomic Classification of the Phylum Actinobacteria.</title>
        <authorList>
            <person name="Gao Y."/>
        </authorList>
    </citation>
    <scope>NUCLEOTIDE SEQUENCE</scope>
    <source>
        <strain evidence="2">KLBMP 8922</strain>
    </source>
</reference>
<dbReference type="EMBL" id="JAKFHA010000003">
    <property type="protein sequence ID" value="MCF2527145.1"/>
    <property type="molecule type" value="Genomic_DNA"/>
</dbReference>
<feature type="signal peptide" evidence="1">
    <location>
        <begin position="1"/>
        <end position="35"/>
    </location>
</feature>
<dbReference type="Proteomes" id="UP001165378">
    <property type="component" value="Unassembled WGS sequence"/>
</dbReference>
<accession>A0AA41TZC8</accession>
<organism evidence="2 3">
    <name type="scientific">Yinghuangia soli</name>
    <dbReference type="NCBI Taxonomy" id="2908204"/>
    <lineage>
        <taxon>Bacteria</taxon>
        <taxon>Bacillati</taxon>
        <taxon>Actinomycetota</taxon>
        <taxon>Actinomycetes</taxon>
        <taxon>Kitasatosporales</taxon>
        <taxon>Streptomycetaceae</taxon>
        <taxon>Yinghuangia</taxon>
    </lineage>
</organism>
<name>A0AA41TZC8_9ACTN</name>
<evidence type="ECO:0000313" key="2">
    <source>
        <dbReference type="EMBL" id="MCF2527145.1"/>
    </source>
</evidence>
<dbReference type="InterPro" id="IPR006311">
    <property type="entry name" value="TAT_signal"/>
</dbReference>
<sequence length="129" mass="14039">MNLLNGIAKRRFLVAAAAFATGVGAVGVMAPQAQATSAYGCGWPRVCFYKTQASWNADSPTASYQDMGYWQTLGTSSKGSYGVYNSRNDDCALLEFSDGEQYRLKPNKFFQTSFIGTVTKIKIMDSPTC</sequence>
<dbReference type="AlphaFoldDB" id="A0AA41TZC8"/>
<gene>
    <name evidence="2" type="ORF">LZ495_07930</name>
</gene>
<comment type="caution">
    <text evidence="2">The sequence shown here is derived from an EMBL/GenBank/DDBJ whole genome shotgun (WGS) entry which is preliminary data.</text>
</comment>
<keyword evidence="3" id="KW-1185">Reference proteome</keyword>